<organism evidence="3 4">
    <name type="scientific">Dentipellis fragilis</name>
    <dbReference type="NCBI Taxonomy" id="205917"/>
    <lineage>
        <taxon>Eukaryota</taxon>
        <taxon>Fungi</taxon>
        <taxon>Dikarya</taxon>
        <taxon>Basidiomycota</taxon>
        <taxon>Agaricomycotina</taxon>
        <taxon>Agaricomycetes</taxon>
        <taxon>Russulales</taxon>
        <taxon>Hericiaceae</taxon>
        <taxon>Dentipellis</taxon>
    </lineage>
</organism>
<name>A0A4Y9Y6Q6_9AGAM</name>
<accession>A0A4Y9Y6Q6</accession>
<feature type="region of interest" description="Disordered" evidence="1">
    <location>
        <begin position="409"/>
        <end position="435"/>
    </location>
</feature>
<reference evidence="3 4" key="1">
    <citation type="submission" date="2019-02" db="EMBL/GenBank/DDBJ databases">
        <title>Genome sequencing of the rare red list fungi Dentipellis fragilis.</title>
        <authorList>
            <person name="Buettner E."/>
            <person name="Kellner H."/>
        </authorList>
    </citation>
    <scope>NUCLEOTIDE SEQUENCE [LARGE SCALE GENOMIC DNA]</scope>
    <source>
        <strain evidence="3 4">DSM 105465</strain>
    </source>
</reference>
<dbReference type="Pfam" id="PF14040">
    <property type="entry name" value="DNase_NucA_NucB"/>
    <property type="match status" value="1"/>
</dbReference>
<dbReference type="AlphaFoldDB" id="A0A4Y9Y6Q6"/>
<feature type="non-terminal residue" evidence="3">
    <location>
        <position position="1"/>
    </location>
</feature>
<sequence>DPAFVVGKAGSATDFTVGRYAGLDAYLCSKSGKESVEVAIYNYNHSYNHNCSKATATVTSPSLNFAAPGDSGSLVFTGDGRMLAILHSAMPRGPYSHVAFGTPAWWAVEQLKGHYKHADFDPPANMTSVAPVKVSSAAPSNASPSAHVPSSASVKRSLAASSSATVKVTTTKISSSLPTSSTSASIPSTSPVACAIKRAGTAGVSAAASCGTRDPCDDSCDTNVQDLSTQKRAVLPEDEEPEIRTIYGNDTSPFFPGEHIRIRIIEKRAEPTLEFDCTIQTGIPEVCQKMCYGIKCQDLPQTLTRRTQDRSQCSAARRRNSCGATSPNRCSARFTPPFEAGHSCDEYPFASTLQGQEAGKAGKPVLSPVASRLDKTRPKVERSRISTRKRTAILPNKVPEDGKFQIDFSFGPNDRNGNKARRHGALRDRTQLCTQ</sequence>
<dbReference type="STRING" id="205917.A0A4Y9Y6Q6"/>
<dbReference type="Proteomes" id="UP000298327">
    <property type="component" value="Unassembled WGS sequence"/>
</dbReference>
<evidence type="ECO:0000256" key="1">
    <source>
        <dbReference type="SAM" id="MobiDB-lite"/>
    </source>
</evidence>
<dbReference type="InterPro" id="IPR029476">
    <property type="entry name" value="DNase_NucA_NucB"/>
</dbReference>
<dbReference type="OrthoDB" id="3259102at2759"/>
<protein>
    <recommendedName>
        <fullName evidence="2">Deoxyribonuclease NucA/NucB domain-containing protein</fullName>
    </recommendedName>
</protein>
<evidence type="ECO:0000313" key="4">
    <source>
        <dbReference type="Proteomes" id="UP000298327"/>
    </source>
</evidence>
<feature type="domain" description="Deoxyribonuclease NucA/NucB" evidence="2">
    <location>
        <begin position="290"/>
        <end position="357"/>
    </location>
</feature>
<gene>
    <name evidence="3" type="ORF">EVG20_g8663</name>
</gene>
<feature type="compositionally biased region" description="Basic and acidic residues" evidence="1">
    <location>
        <begin position="425"/>
        <end position="435"/>
    </location>
</feature>
<evidence type="ECO:0000313" key="3">
    <source>
        <dbReference type="EMBL" id="TFY57121.1"/>
    </source>
</evidence>
<comment type="caution">
    <text evidence="3">The sequence shown here is derived from an EMBL/GenBank/DDBJ whole genome shotgun (WGS) entry which is preliminary data.</text>
</comment>
<keyword evidence="4" id="KW-1185">Reference proteome</keyword>
<proteinExistence type="predicted"/>
<evidence type="ECO:0000259" key="2">
    <source>
        <dbReference type="Pfam" id="PF14040"/>
    </source>
</evidence>
<dbReference type="EMBL" id="SEOQ01000774">
    <property type="protein sequence ID" value="TFY57121.1"/>
    <property type="molecule type" value="Genomic_DNA"/>
</dbReference>